<proteinExistence type="predicted"/>
<protein>
    <submittedName>
        <fullName evidence="1">Uncharacterized protein</fullName>
    </submittedName>
</protein>
<gene>
    <name evidence="1" type="ORF">N026_06530</name>
</gene>
<dbReference type="EMBL" id="CP047267">
    <property type="protein sequence ID" value="QHF07153.1"/>
    <property type="molecule type" value="Genomic_DNA"/>
</dbReference>
<accession>A0AAJ4E3U3</accession>
<dbReference type="Proteomes" id="UP000464688">
    <property type="component" value="Chromosome"/>
</dbReference>
<organism evidence="1 2">
    <name type="scientific">Pseudomonas syringae UB303</name>
    <dbReference type="NCBI Taxonomy" id="1357287"/>
    <lineage>
        <taxon>Bacteria</taxon>
        <taxon>Pseudomonadati</taxon>
        <taxon>Pseudomonadota</taxon>
        <taxon>Gammaproteobacteria</taxon>
        <taxon>Pseudomonadales</taxon>
        <taxon>Pseudomonadaceae</taxon>
        <taxon>Pseudomonas</taxon>
        <taxon>Pseudomonas syringae</taxon>
    </lineage>
</organism>
<sequence length="145" mass="15445">MGMMSVTSDAHQEGSRSGVHATFSLQLQQRGLQGLQVGTGARYLTLNRHGSLGLFFRRAFAALCGSQLRFLLGELFLSVLDLLLYLLDGLIERRLAGATHAAAATRRTGLATFGGCLIRAFLCFGSRGGGSSSGLGCFSLGRFNR</sequence>
<evidence type="ECO:0000313" key="1">
    <source>
        <dbReference type="EMBL" id="QHF07153.1"/>
    </source>
</evidence>
<dbReference type="AlphaFoldDB" id="A0AAJ4E3U3"/>
<evidence type="ECO:0000313" key="2">
    <source>
        <dbReference type="Proteomes" id="UP000464688"/>
    </source>
</evidence>
<name>A0AAJ4E3U3_PSESX</name>
<reference evidence="1 2" key="1">
    <citation type="journal article" date="2014" name="Genome Announc.">
        <title>Draft Genome Sequences of a Phylogenetically Diverse Suite of Pseudomonas syringae Strains from Multiple Source Populations.</title>
        <authorList>
            <person name="Baltrus D.A."/>
            <person name="Yourstone S."/>
            <person name="Lind A."/>
            <person name="Guilbaud C."/>
            <person name="Sands D.C."/>
            <person name="Jones C.D."/>
            <person name="Morris C.E."/>
            <person name="Dangl J.L."/>
        </authorList>
    </citation>
    <scope>NUCLEOTIDE SEQUENCE [LARGE SCALE GENOMIC DNA]</scope>
    <source>
        <strain evidence="1 2">UB303</strain>
    </source>
</reference>